<dbReference type="EMBL" id="CAJOBE010004589">
    <property type="protein sequence ID" value="CAF3938720.1"/>
    <property type="molecule type" value="Genomic_DNA"/>
</dbReference>
<evidence type="ECO:0000313" key="3">
    <source>
        <dbReference type="Proteomes" id="UP000663874"/>
    </source>
</evidence>
<gene>
    <name evidence="2" type="ORF">FNK824_LOCUS22554</name>
</gene>
<sequence length="592" mass="69089">MEAIQVAQYESDASDEEIVEENYDTNGNERSSKKRKPKCWVNENTFDNAGEAEASIGNERSKHYTNYTENGKVVYYRCDKAKRRGSQCEARIYLLYHADSDKVTVYKTEVEHGNHHDKLRGVDRNCKKKKYGTYIISLGESEEWCKNNLNIPTDPNKPFVVSHKILYNDEVYEDDQDIEDDGENKFRIFISFICLLNIASTSSHIHGNATHKLVWQGYPVLIVETTDLNKSFHPFGLATCSNGKTEDFEIIFNSIQIGMQVINKDLLKPTASISDVADAIKNGFRNVFNNEYNQIMCWAHMKRKVEHRICQINDKDIRKEIMEDIEMLQLSNSVPVSILASTLFIKKWNMNNKQQNRSILDFLEYFDNEWFQSNDDDGTFRERHVLSRFLTITTNIINNWSVERDASSINAKIFATEPTISLQLWTLSYQWAISIKDIICIENSDSKQYYIPARDLQSITQADLYKYKNRKLSNFNQFKKSFDICLPFQMSDNNKKSQLTSLYKTRRPKSYEIERTKENLSQKAAKSLRYDLKSFNKTNTIPKERFSQNTVALHFKVSLSELLDRMKDAEPSFVSFINVCLMNYYYGAMYEY</sequence>
<evidence type="ECO:0008006" key="4">
    <source>
        <dbReference type="Google" id="ProtNLM"/>
    </source>
</evidence>
<organism evidence="2 3">
    <name type="scientific">Rotaria sordida</name>
    <dbReference type="NCBI Taxonomy" id="392033"/>
    <lineage>
        <taxon>Eukaryota</taxon>
        <taxon>Metazoa</taxon>
        <taxon>Spiralia</taxon>
        <taxon>Gnathifera</taxon>
        <taxon>Rotifera</taxon>
        <taxon>Eurotatoria</taxon>
        <taxon>Bdelloidea</taxon>
        <taxon>Philodinida</taxon>
        <taxon>Philodinidae</taxon>
        <taxon>Rotaria</taxon>
    </lineage>
</organism>
<name>A0A819JUJ6_9BILA</name>
<evidence type="ECO:0000256" key="1">
    <source>
        <dbReference type="SAM" id="MobiDB-lite"/>
    </source>
</evidence>
<protein>
    <recommendedName>
        <fullName evidence="4">MULE transposase domain-containing protein</fullName>
    </recommendedName>
</protein>
<reference evidence="2" key="1">
    <citation type="submission" date="2021-02" db="EMBL/GenBank/DDBJ databases">
        <authorList>
            <person name="Nowell W R."/>
        </authorList>
    </citation>
    <scope>NUCLEOTIDE SEQUENCE</scope>
</reference>
<feature type="region of interest" description="Disordered" evidence="1">
    <location>
        <begin position="1"/>
        <end position="37"/>
    </location>
</feature>
<accession>A0A819JUJ6</accession>
<proteinExistence type="predicted"/>
<dbReference type="Proteomes" id="UP000663874">
    <property type="component" value="Unassembled WGS sequence"/>
</dbReference>
<feature type="compositionally biased region" description="Acidic residues" evidence="1">
    <location>
        <begin position="12"/>
        <end position="23"/>
    </location>
</feature>
<dbReference type="AlphaFoldDB" id="A0A819JUJ6"/>
<comment type="caution">
    <text evidence="2">The sequence shown here is derived from an EMBL/GenBank/DDBJ whole genome shotgun (WGS) entry which is preliminary data.</text>
</comment>
<evidence type="ECO:0000313" key="2">
    <source>
        <dbReference type="EMBL" id="CAF3938720.1"/>
    </source>
</evidence>